<dbReference type="GO" id="GO:0043036">
    <property type="term" value="C:starch grain"/>
    <property type="evidence" value="ECO:0000318"/>
    <property type="project" value="GO_Central"/>
</dbReference>
<dbReference type="SUPFAM" id="SSF52799">
    <property type="entry name" value="(Phosphotyrosine protein) phosphatases II"/>
    <property type="match status" value="1"/>
</dbReference>
<proteinExistence type="predicted"/>
<protein>
    <recommendedName>
        <fullName evidence="8">PDZ domain-containing protein</fullName>
    </recommendedName>
</protein>
<dbReference type="InterPro" id="IPR045204">
    <property type="entry name" value="DSP_laforin-like"/>
</dbReference>
<accession>W1PGD2</accession>
<dbReference type="InterPro" id="IPR014756">
    <property type="entry name" value="Ig_E-set"/>
</dbReference>
<name>W1PGD2_AMBTC</name>
<dbReference type="SUPFAM" id="SSF81296">
    <property type="entry name" value="E set domains"/>
    <property type="match status" value="1"/>
</dbReference>
<dbReference type="CDD" id="cd00136">
    <property type="entry name" value="PDZ_canonical"/>
    <property type="match status" value="1"/>
</dbReference>
<dbReference type="GO" id="GO:0004721">
    <property type="term" value="F:phosphoprotein phosphatase activity"/>
    <property type="evidence" value="ECO:0007669"/>
    <property type="project" value="UniProtKB-KW"/>
</dbReference>
<dbReference type="OMA" id="GLHTCRP"/>
<dbReference type="InterPro" id="IPR032640">
    <property type="entry name" value="AMPK1_CBM"/>
</dbReference>
<dbReference type="InterPro" id="IPR020422">
    <property type="entry name" value="TYR_PHOSPHATASE_DUAL_dom"/>
</dbReference>
<dbReference type="Gene3D" id="2.60.40.10">
    <property type="entry name" value="Immunoglobulins"/>
    <property type="match status" value="1"/>
</dbReference>
<dbReference type="eggNOG" id="KOG1716">
    <property type="taxonomic scope" value="Eukaryota"/>
</dbReference>
<dbReference type="Pfam" id="PF16561">
    <property type="entry name" value="AMPK1_CBM"/>
    <property type="match status" value="1"/>
</dbReference>
<dbReference type="Proteomes" id="UP000017836">
    <property type="component" value="Unassembled WGS sequence"/>
</dbReference>
<dbReference type="GO" id="GO:0009570">
    <property type="term" value="C:chloroplast stroma"/>
    <property type="evidence" value="ECO:0007669"/>
    <property type="project" value="EnsemblPlants"/>
</dbReference>
<dbReference type="SUPFAM" id="SSF50156">
    <property type="entry name" value="PDZ domain-like"/>
    <property type="match status" value="1"/>
</dbReference>
<keyword evidence="7" id="KW-1185">Reference proteome</keyword>
<sequence>MSLLQLSHSKLCNGAFTRCHSPSFTPTVKQRKFDGFSCFWGERIALVKGVSSKWGLGFRERKSHAICKAERSKRGLNGVMNLSEYMVTLEKPLGIMFAQSVDGRIFVHALKKGGNAEKSRMIMVGDTLKKANTLSGDRIILVEDVGDALKLLKDREGTVSLILERPFPPFPINQYPLMGDPELLFNRGRVPIVTWNRNLLTSNLQPSSKENGNVGFVCYSPKFLKPLGWKLLSSLETESLDTQGGNGNVNSKIHLKTPKQIIRILSEVESGEVEWSYGNFPVDEYIKALDRSEGELYYNHFLGMQYSKITDNIYVGSCIQTESDVQTLSNVVGISAVLNFQSESERANWGIQSEAISDACHKCNILMVNCPIRDADSMDLRKKLPFCVGLLYRLLRKNLRVYVTCTTGLDRSPACVIAYFHWIQDAALHEAYNFVTRSHSCRPDRPAIVWATWDLIAMVEKGTHNGPPTHAVKFVWNGGSREGEEVFLIGDFTGNWKESIKADHRGGSKYEVELRLPQGKYSYKFIVGGQWRHSTSLPTETDQTGNVNNVIRVGEVASVRPASPNQQHAKDPMIVKVIERPLTEEERFMLACAARLIAFSICPIRLVPK</sequence>
<reference evidence="7" key="1">
    <citation type="journal article" date="2013" name="Science">
        <title>The Amborella genome and the evolution of flowering plants.</title>
        <authorList>
            <consortium name="Amborella Genome Project"/>
        </authorList>
    </citation>
    <scope>NUCLEOTIDE SEQUENCE [LARGE SCALE GENOMIC DNA]</scope>
</reference>
<dbReference type="AlphaFoldDB" id="W1PGD2"/>
<feature type="domain" description="Tyrosine-protein phosphatase" evidence="4">
    <location>
        <begin position="305"/>
        <end position="461"/>
    </location>
</feature>
<dbReference type="Pfam" id="PF00782">
    <property type="entry name" value="DSPc"/>
    <property type="match status" value="1"/>
</dbReference>
<dbReference type="PANTHER" id="PTHR47661">
    <property type="entry name" value="PHOSPHOGLUCAN PHOSPHATASE LSF1, CHLOROPLASTIC"/>
    <property type="match status" value="1"/>
</dbReference>
<evidence type="ECO:0008006" key="8">
    <source>
        <dbReference type="Google" id="ProtNLM"/>
    </source>
</evidence>
<dbReference type="STRING" id="13333.W1PGD2"/>
<dbReference type="SMART" id="SM00195">
    <property type="entry name" value="DSPc"/>
    <property type="match status" value="1"/>
</dbReference>
<keyword evidence="3" id="KW-0119">Carbohydrate metabolism</keyword>
<dbReference type="CDD" id="cd02859">
    <property type="entry name" value="E_set_AMPKbeta_like_N"/>
    <property type="match status" value="1"/>
</dbReference>
<keyword evidence="2" id="KW-0904">Protein phosphatase</keyword>
<dbReference type="InterPro" id="IPR000340">
    <property type="entry name" value="Dual-sp_phosphatase_cat-dom"/>
</dbReference>
<dbReference type="eggNOG" id="KOG1616">
    <property type="taxonomic scope" value="Eukaryota"/>
</dbReference>
<dbReference type="InterPro" id="IPR001478">
    <property type="entry name" value="PDZ"/>
</dbReference>
<evidence type="ECO:0000256" key="1">
    <source>
        <dbReference type="ARBA" id="ARBA00022801"/>
    </source>
</evidence>
<evidence type="ECO:0000259" key="4">
    <source>
        <dbReference type="PROSITE" id="PS50054"/>
    </source>
</evidence>
<dbReference type="PANTHER" id="PTHR47661:SF2">
    <property type="entry name" value="PHOSPHOGLUCAN PHOSPHATASE LSF1, CHLOROPLASTIC"/>
    <property type="match status" value="1"/>
</dbReference>
<evidence type="ECO:0000256" key="3">
    <source>
        <dbReference type="ARBA" id="ARBA00023277"/>
    </source>
</evidence>
<evidence type="ECO:0000313" key="7">
    <source>
        <dbReference type="Proteomes" id="UP000017836"/>
    </source>
</evidence>
<dbReference type="Gene3D" id="2.30.42.10">
    <property type="match status" value="1"/>
</dbReference>
<dbReference type="PROSITE" id="PS50054">
    <property type="entry name" value="TYR_PHOSPHATASE_DUAL"/>
    <property type="match status" value="1"/>
</dbReference>
<dbReference type="GO" id="GO:0009507">
    <property type="term" value="C:chloroplast"/>
    <property type="evidence" value="ECO:0000318"/>
    <property type="project" value="GO_Central"/>
</dbReference>
<keyword evidence="1" id="KW-0378">Hydrolase</keyword>
<dbReference type="InterPro" id="IPR029021">
    <property type="entry name" value="Prot-tyrosine_phosphatase-like"/>
</dbReference>
<dbReference type="Gramene" id="ERN06666">
    <property type="protein sequence ID" value="ERN06666"/>
    <property type="gene ID" value="AMTR_s00058p00193720"/>
</dbReference>
<dbReference type="PROSITE" id="PS50106">
    <property type="entry name" value="PDZ"/>
    <property type="match status" value="1"/>
</dbReference>
<dbReference type="InterPro" id="IPR036034">
    <property type="entry name" value="PDZ_sf"/>
</dbReference>
<feature type="domain" description="PDZ" evidence="5">
    <location>
        <begin position="86"/>
        <end position="167"/>
    </location>
</feature>
<organism evidence="6 7">
    <name type="scientific">Amborella trichopoda</name>
    <dbReference type="NCBI Taxonomy" id="13333"/>
    <lineage>
        <taxon>Eukaryota</taxon>
        <taxon>Viridiplantae</taxon>
        <taxon>Streptophyta</taxon>
        <taxon>Embryophyta</taxon>
        <taxon>Tracheophyta</taxon>
        <taxon>Spermatophyta</taxon>
        <taxon>Magnoliopsida</taxon>
        <taxon>Amborellales</taxon>
        <taxon>Amborellaceae</taxon>
        <taxon>Amborella</taxon>
    </lineage>
</organism>
<dbReference type="HOGENOM" id="CLU_020896_0_0_1"/>
<dbReference type="CDD" id="cd14526">
    <property type="entry name" value="DSP_laforin-like"/>
    <property type="match status" value="1"/>
</dbReference>
<dbReference type="GO" id="GO:0009569">
    <property type="term" value="C:chloroplast starch grain"/>
    <property type="evidence" value="ECO:0007669"/>
    <property type="project" value="EnsemblPlants"/>
</dbReference>
<dbReference type="InterPro" id="IPR013783">
    <property type="entry name" value="Ig-like_fold"/>
</dbReference>
<dbReference type="GO" id="GO:0005983">
    <property type="term" value="P:starch catabolic process"/>
    <property type="evidence" value="ECO:0000318"/>
    <property type="project" value="GO_Central"/>
</dbReference>
<dbReference type="EMBL" id="KI393888">
    <property type="protein sequence ID" value="ERN06666.1"/>
    <property type="molecule type" value="Genomic_DNA"/>
</dbReference>
<evidence type="ECO:0000259" key="5">
    <source>
        <dbReference type="PROSITE" id="PS50106"/>
    </source>
</evidence>
<dbReference type="GO" id="GO:0019203">
    <property type="term" value="F:carbohydrate phosphatase activity"/>
    <property type="evidence" value="ECO:0007669"/>
    <property type="project" value="EnsemblPlants"/>
</dbReference>
<evidence type="ECO:0000256" key="2">
    <source>
        <dbReference type="ARBA" id="ARBA00022912"/>
    </source>
</evidence>
<evidence type="ECO:0000313" key="6">
    <source>
        <dbReference type="EMBL" id="ERN06666.1"/>
    </source>
</evidence>
<dbReference type="Gene3D" id="3.90.190.10">
    <property type="entry name" value="Protein tyrosine phosphatase superfamily"/>
    <property type="match status" value="1"/>
</dbReference>
<gene>
    <name evidence="6" type="ORF">AMTR_s00058p00193720</name>
</gene>